<accession>A0AA40BHP6</accession>
<dbReference type="EMBL" id="JAUIRO010000001">
    <property type="protein sequence ID" value="KAK0734228.1"/>
    <property type="molecule type" value="Genomic_DNA"/>
</dbReference>
<evidence type="ECO:0000313" key="2">
    <source>
        <dbReference type="Proteomes" id="UP001172101"/>
    </source>
</evidence>
<dbReference type="RefSeq" id="XP_060303105.1">
    <property type="nucleotide sequence ID" value="XM_060435859.1"/>
</dbReference>
<evidence type="ECO:0000313" key="1">
    <source>
        <dbReference type="EMBL" id="KAK0734228.1"/>
    </source>
</evidence>
<dbReference type="GeneID" id="85319129"/>
<comment type="caution">
    <text evidence="1">The sequence shown here is derived from an EMBL/GenBank/DDBJ whole genome shotgun (WGS) entry which is preliminary data.</text>
</comment>
<reference evidence="1" key="1">
    <citation type="submission" date="2023-06" db="EMBL/GenBank/DDBJ databases">
        <title>Genome-scale phylogeny and comparative genomics of the fungal order Sordariales.</title>
        <authorList>
            <consortium name="Lawrence Berkeley National Laboratory"/>
            <person name="Hensen N."/>
            <person name="Bonometti L."/>
            <person name="Westerberg I."/>
            <person name="Brannstrom I.O."/>
            <person name="Guillou S."/>
            <person name="Cros-Aarteil S."/>
            <person name="Calhoun S."/>
            <person name="Haridas S."/>
            <person name="Kuo A."/>
            <person name="Mondo S."/>
            <person name="Pangilinan J."/>
            <person name="Riley R."/>
            <person name="LaButti K."/>
            <person name="Andreopoulos B."/>
            <person name="Lipzen A."/>
            <person name="Chen C."/>
            <person name="Yanf M."/>
            <person name="Daum C."/>
            <person name="Ng V."/>
            <person name="Clum A."/>
            <person name="Steindorff A."/>
            <person name="Ohm R."/>
            <person name="Martin F."/>
            <person name="Silar P."/>
            <person name="Natvig D."/>
            <person name="Lalanne C."/>
            <person name="Gautier V."/>
            <person name="Ament-velasquez S.L."/>
            <person name="Kruys A."/>
            <person name="Hutchinson M.I."/>
            <person name="Powell A.J."/>
            <person name="Barry K."/>
            <person name="Miller A.N."/>
            <person name="Grigoriev I.V."/>
            <person name="Debuchy R."/>
            <person name="Gladieux P."/>
            <person name="Thoren M.H."/>
            <person name="Johannesson H."/>
        </authorList>
    </citation>
    <scope>NUCLEOTIDE SEQUENCE</scope>
    <source>
        <strain evidence="1">SMH2392-1A</strain>
    </source>
</reference>
<organism evidence="1 2">
    <name type="scientific">Lasiosphaeria miniovina</name>
    <dbReference type="NCBI Taxonomy" id="1954250"/>
    <lineage>
        <taxon>Eukaryota</taxon>
        <taxon>Fungi</taxon>
        <taxon>Dikarya</taxon>
        <taxon>Ascomycota</taxon>
        <taxon>Pezizomycotina</taxon>
        <taxon>Sordariomycetes</taxon>
        <taxon>Sordariomycetidae</taxon>
        <taxon>Sordariales</taxon>
        <taxon>Lasiosphaeriaceae</taxon>
        <taxon>Lasiosphaeria</taxon>
    </lineage>
</organism>
<gene>
    <name evidence="1" type="ORF">B0T26DRAFT_60841</name>
</gene>
<protein>
    <submittedName>
        <fullName evidence="1">Uncharacterized protein</fullName>
    </submittedName>
</protein>
<name>A0AA40BHP6_9PEZI</name>
<dbReference type="Proteomes" id="UP001172101">
    <property type="component" value="Unassembled WGS sequence"/>
</dbReference>
<keyword evidence="2" id="KW-1185">Reference proteome</keyword>
<proteinExistence type="predicted"/>
<dbReference type="AlphaFoldDB" id="A0AA40BHP6"/>
<sequence>MTASRGRDEPQHYHGTNHCQPWHGAEGAGGLALSFLPHPFLMAGRGPRVDSACSHCWRAVRRRGTCRVAKVDTRMAACCLPARKYPGPPDIHTANPNLFAACCASPTVSNGRPWLRPCMYRDSQRYICLPGTPKTALSRSQTKIRSAISHHYGPTASSPPVSATFVSALATTNRHLCESHPKKHTESIDWPREAPPTQRLDYGYYSPGFLGTPSFAIKVTSIQVTASHLMFERLAANLYKGCLRTCPSVLSSASTASSQFPIYPASFCHKRLSDFINSLLAPNSASYKLSTASKCAKSGSSPSRTAITAVSVMQNVLSRELRQLSPVPLAPHAFSITKKKVAAAAEDAGHGDAIFELCMSGHDNTTKRCLVNNTTQISYSFLDLVRDSGSHRGSLGQANNSTEYRKP</sequence>